<keyword evidence="5 6" id="KW-0482">Metalloprotease</keyword>
<organism evidence="8 9">
    <name type="scientific">Fibrella aestuarina BUZ 2</name>
    <dbReference type="NCBI Taxonomy" id="1166018"/>
    <lineage>
        <taxon>Bacteria</taxon>
        <taxon>Pseudomonadati</taxon>
        <taxon>Bacteroidota</taxon>
        <taxon>Cytophagia</taxon>
        <taxon>Cytophagales</taxon>
        <taxon>Spirosomataceae</taxon>
        <taxon>Fibrella</taxon>
    </lineage>
</organism>
<dbReference type="GO" id="GO:0004222">
    <property type="term" value="F:metalloendopeptidase activity"/>
    <property type="evidence" value="ECO:0007669"/>
    <property type="project" value="UniProtKB-UniRule"/>
</dbReference>
<dbReference type="GO" id="GO:0006508">
    <property type="term" value="P:proteolysis"/>
    <property type="evidence" value="ECO:0007669"/>
    <property type="project" value="UniProtKB-KW"/>
</dbReference>
<dbReference type="InterPro" id="IPR024079">
    <property type="entry name" value="MetalloPept_cat_dom_sf"/>
</dbReference>
<evidence type="ECO:0000259" key="7">
    <source>
        <dbReference type="PROSITE" id="PS51864"/>
    </source>
</evidence>
<reference evidence="8 9" key="1">
    <citation type="journal article" date="2012" name="J. Bacteriol.">
        <title>Genome Sequence of Fibrella aestuarina BUZ 2T, a Filamentous Marine Bacterium.</title>
        <authorList>
            <person name="Filippini M."/>
            <person name="Qi W."/>
            <person name="Blom J."/>
            <person name="Goesmann A."/>
            <person name="Smits T.H."/>
            <person name="Bagheri H.C."/>
        </authorList>
    </citation>
    <scope>NUCLEOTIDE SEQUENCE [LARGE SCALE GENOMIC DNA]</scope>
    <source>
        <strain evidence="9">BUZ 2T</strain>
    </source>
</reference>
<dbReference type="Pfam" id="PF01400">
    <property type="entry name" value="Astacin"/>
    <property type="match status" value="1"/>
</dbReference>
<evidence type="ECO:0000313" key="9">
    <source>
        <dbReference type="Proteomes" id="UP000011058"/>
    </source>
</evidence>
<dbReference type="STRING" id="1166018.FAES_3151"/>
<dbReference type="KEGG" id="fae:FAES_3151"/>
<accession>I0KAK7</accession>
<dbReference type="PANTHER" id="PTHR10127:SF780">
    <property type="entry name" value="METALLOENDOPEPTIDASE"/>
    <property type="match status" value="1"/>
</dbReference>
<comment type="caution">
    <text evidence="6">Lacks conserved residue(s) required for the propagation of feature annotation.</text>
</comment>
<evidence type="ECO:0000256" key="4">
    <source>
        <dbReference type="ARBA" id="ARBA00022833"/>
    </source>
</evidence>
<proteinExistence type="predicted"/>
<dbReference type="AlphaFoldDB" id="I0KAK7"/>
<keyword evidence="1 6" id="KW-0645">Protease</keyword>
<dbReference type="PRINTS" id="PR00480">
    <property type="entry name" value="ASTACIN"/>
</dbReference>
<dbReference type="EMBL" id="HE796683">
    <property type="protein sequence ID" value="CCH01160.1"/>
    <property type="molecule type" value="Genomic_DNA"/>
</dbReference>
<evidence type="ECO:0000256" key="1">
    <source>
        <dbReference type="ARBA" id="ARBA00022670"/>
    </source>
</evidence>
<feature type="binding site" evidence="6">
    <location>
        <position position="233"/>
    </location>
    <ligand>
        <name>Zn(2+)</name>
        <dbReference type="ChEBI" id="CHEBI:29105"/>
        <note>catalytic</note>
    </ligand>
</feature>
<evidence type="ECO:0000313" key="8">
    <source>
        <dbReference type="EMBL" id="CCH01160.1"/>
    </source>
</evidence>
<dbReference type="HOGENOM" id="CLU_017286_2_0_10"/>
<dbReference type="PROSITE" id="PS51864">
    <property type="entry name" value="ASTACIN"/>
    <property type="match status" value="1"/>
</dbReference>
<dbReference type="PATRIC" id="fig|1166018.3.peg.4921"/>
<feature type="binding site" evidence="6">
    <location>
        <position position="227"/>
    </location>
    <ligand>
        <name>Zn(2+)</name>
        <dbReference type="ChEBI" id="CHEBI:29105"/>
        <note>catalytic</note>
    </ligand>
</feature>
<dbReference type="InterPro" id="IPR006026">
    <property type="entry name" value="Peptidase_Metallo"/>
</dbReference>
<evidence type="ECO:0000256" key="2">
    <source>
        <dbReference type="ARBA" id="ARBA00022723"/>
    </source>
</evidence>
<comment type="cofactor">
    <cofactor evidence="6">
        <name>Zn(2+)</name>
        <dbReference type="ChEBI" id="CHEBI:29105"/>
    </cofactor>
    <text evidence="6">Binds 1 zinc ion per subunit.</text>
</comment>
<keyword evidence="9" id="KW-1185">Reference proteome</keyword>
<dbReference type="Gene3D" id="3.40.390.10">
    <property type="entry name" value="Collagenase (Catalytic Domain)"/>
    <property type="match status" value="1"/>
</dbReference>
<dbReference type="InterPro" id="IPR001506">
    <property type="entry name" value="Peptidase_M12A"/>
</dbReference>
<gene>
    <name evidence="8" type="ORF">FAES_3151</name>
</gene>
<keyword evidence="3 6" id="KW-0378">Hydrolase</keyword>
<feature type="binding site" evidence="6">
    <location>
        <position position="223"/>
    </location>
    <ligand>
        <name>Zn(2+)</name>
        <dbReference type="ChEBI" id="CHEBI:29105"/>
        <note>catalytic</note>
    </ligand>
</feature>
<evidence type="ECO:0000256" key="5">
    <source>
        <dbReference type="ARBA" id="ARBA00023049"/>
    </source>
</evidence>
<dbReference type="Proteomes" id="UP000011058">
    <property type="component" value="Chromosome"/>
</dbReference>
<evidence type="ECO:0000256" key="6">
    <source>
        <dbReference type="PROSITE-ProRule" id="PRU01211"/>
    </source>
</evidence>
<dbReference type="GO" id="GO:0008270">
    <property type="term" value="F:zinc ion binding"/>
    <property type="evidence" value="ECO:0007669"/>
    <property type="project" value="UniProtKB-UniRule"/>
</dbReference>
<feature type="active site" evidence="6">
    <location>
        <position position="224"/>
    </location>
</feature>
<dbReference type="PANTHER" id="PTHR10127">
    <property type="entry name" value="DISCOIDIN, CUB, EGF, LAMININ , AND ZINC METALLOPROTEASE DOMAIN CONTAINING"/>
    <property type="match status" value="1"/>
</dbReference>
<dbReference type="SUPFAM" id="SSF55486">
    <property type="entry name" value="Metalloproteases ('zincins'), catalytic domain"/>
    <property type="match status" value="1"/>
</dbReference>
<dbReference type="InterPro" id="IPR034035">
    <property type="entry name" value="Astacin-like_dom"/>
</dbReference>
<evidence type="ECO:0000256" key="3">
    <source>
        <dbReference type="ARBA" id="ARBA00022801"/>
    </source>
</evidence>
<dbReference type="SMART" id="SM00235">
    <property type="entry name" value="ZnMc"/>
    <property type="match status" value="1"/>
</dbReference>
<dbReference type="CDD" id="cd04280">
    <property type="entry name" value="ZnMc_astacin_like"/>
    <property type="match status" value="1"/>
</dbReference>
<sequence>MRLGVQRLPVGGYSFVRPARIRRLPQAAAGLAAPCPVSTIQHMTRHNTQLPLFLAGLLLVTLFGCSTDAIDTVAIPESKATVVEMAFPNQTGETKEGIYLNEPVRYQLIYGQAIFQGDMILSPADLTDPDRTADGTGRTLKSLRWPSRVVYYTIAPNLPNQQRVIEAIAHWEAKTAIRFVPRTNQSYYVTFRPGSGCSSNVGRVGGQQFITLGTGCSTGNTIHEIGHTIGLYHEHSRADRDNYVTVNMANVAAGYQDDFKTYLQLGRDGFDMAGGLDFNSIMLYDSYAFSANGRPTLVKKDGKTFTAQRTGLSAMDIATVQSMYP</sequence>
<keyword evidence="2 6" id="KW-0479">Metal-binding</keyword>
<dbReference type="eggNOG" id="COG3170">
    <property type="taxonomic scope" value="Bacteria"/>
</dbReference>
<feature type="domain" description="Peptidase M12A" evidence="7">
    <location>
        <begin position="138"/>
        <end position="325"/>
    </location>
</feature>
<name>I0KAK7_9BACT</name>
<keyword evidence="4 6" id="KW-0862">Zinc</keyword>
<protein>
    <recommendedName>
        <fullName evidence="7">Peptidase M12A domain-containing protein</fullName>
    </recommendedName>
</protein>